<feature type="region of interest" description="Disordered" evidence="1">
    <location>
        <begin position="25"/>
        <end position="111"/>
    </location>
</feature>
<proteinExistence type="predicted"/>
<feature type="chain" id="PRO_5003108374" description="DUF4878 domain-containing protein" evidence="2">
    <location>
        <begin position="23"/>
        <end position="232"/>
    </location>
</feature>
<evidence type="ECO:0000256" key="1">
    <source>
        <dbReference type="SAM" id="MobiDB-lite"/>
    </source>
</evidence>
<evidence type="ECO:0000256" key="2">
    <source>
        <dbReference type="SAM" id="SignalP"/>
    </source>
</evidence>
<name>D7WEW3_9CORY</name>
<evidence type="ECO:0000313" key="3">
    <source>
        <dbReference type="EMBL" id="EFK53644.1"/>
    </source>
</evidence>
<dbReference type="PROSITE" id="PS51257">
    <property type="entry name" value="PROKAR_LIPOPROTEIN"/>
    <property type="match status" value="1"/>
</dbReference>
<dbReference type="HOGENOM" id="CLU_087222_0_0_11"/>
<comment type="caution">
    <text evidence="3">The sequence shown here is derived from an EMBL/GenBank/DDBJ whole genome shotgun (WGS) entry which is preliminary data.</text>
</comment>
<evidence type="ECO:0000313" key="4">
    <source>
        <dbReference type="Proteomes" id="UP000004208"/>
    </source>
</evidence>
<feature type="compositionally biased region" description="Basic and acidic residues" evidence="1">
    <location>
        <begin position="54"/>
        <end position="67"/>
    </location>
</feature>
<protein>
    <recommendedName>
        <fullName evidence="5">DUF4878 domain-containing protein</fullName>
    </recommendedName>
</protein>
<organism evidence="3 4">
    <name type="scientific">Corynebacterium genitalium ATCC 33030</name>
    <dbReference type="NCBI Taxonomy" id="585529"/>
    <lineage>
        <taxon>Bacteria</taxon>
        <taxon>Bacillati</taxon>
        <taxon>Actinomycetota</taxon>
        <taxon>Actinomycetes</taxon>
        <taxon>Mycobacteriales</taxon>
        <taxon>Corynebacteriaceae</taxon>
        <taxon>Corynebacterium</taxon>
    </lineage>
</organism>
<dbReference type="OrthoDB" id="4427703at2"/>
<reference evidence="3" key="1">
    <citation type="submission" date="2010-06" db="EMBL/GenBank/DDBJ databases">
        <authorList>
            <person name="Muzny D."/>
            <person name="Qin X."/>
            <person name="Buhay C."/>
            <person name="Dugan-Rocha S."/>
            <person name="Ding Y."/>
            <person name="Chen G."/>
            <person name="Hawes A."/>
            <person name="Holder M."/>
            <person name="Jhangiani S."/>
            <person name="Johnson A."/>
            <person name="Khan Z."/>
            <person name="Li Z."/>
            <person name="Liu W."/>
            <person name="Liu X."/>
            <person name="Perez L."/>
            <person name="Shen H."/>
            <person name="Wang Q."/>
            <person name="Watt J."/>
            <person name="Xi L."/>
            <person name="Xin Y."/>
            <person name="Zhou J."/>
            <person name="Deng J."/>
            <person name="Jiang H."/>
            <person name="Liu Y."/>
            <person name="Qu J."/>
            <person name="Song X.-Z."/>
            <person name="Zhang L."/>
            <person name="Villasana D."/>
            <person name="Johnson A."/>
            <person name="Liu J."/>
            <person name="Liyanage D."/>
            <person name="Lorensuhewa L."/>
            <person name="Robinson T."/>
            <person name="Song A."/>
            <person name="Song B.-B."/>
            <person name="Dinh H."/>
            <person name="Thornton R."/>
            <person name="Coyle M."/>
            <person name="Francisco L."/>
            <person name="Jackson L."/>
            <person name="Javaid M."/>
            <person name="Korchina V."/>
            <person name="Kovar C."/>
            <person name="Mata R."/>
            <person name="Mathew T."/>
            <person name="Ngo R."/>
            <person name="Nguyen L."/>
            <person name="Nguyen N."/>
            <person name="Okwuonu G."/>
            <person name="Ongeri F."/>
            <person name="Pham C."/>
            <person name="Simmons D."/>
            <person name="Wilczek-Boney K."/>
            <person name="Hale W."/>
            <person name="Jakkamsetti A."/>
            <person name="Pham P."/>
            <person name="Ruth R."/>
            <person name="San Lucas F."/>
            <person name="Warren J."/>
            <person name="Zhang J."/>
            <person name="Zhao Z."/>
            <person name="Zhou C."/>
            <person name="Zhu D."/>
            <person name="Lee S."/>
            <person name="Bess C."/>
            <person name="Blankenburg K."/>
            <person name="Forbes L."/>
            <person name="Fu Q."/>
            <person name="Gubbala S."/>
            <person name="Hirani K."/>
            <person name="Jayaseelan J.C."/>
            <person name="Lara F."/>
            <person name="Munidasa M."/>
            <person name="Palculict T."/>
            <person name="Patil S."/>
            <person name="Pu L.-L."/>
            <person name="Saada N."/>
            <person name="Tang L."/>
            <person name="Weissenberger G."/>
            <person name="Zhu Y."/>
            <person name="Hemphill L."/>
            <person name="Shang Y."/>
            <person name="Youmans B."/>
            <person name="Ayvaz T."/>
            <person name="Ross M."/>
            <person name="Santibanez J."/>
            <person name="Aqrawi P."/>
            <person name="Gross S."/>
            <person name="Joshi V."/>
            <person name="Fowler G."/>
            <person name="Nazareth L."/>
            <person name="Reid J."/>
            <person name="Worley K."/>
            <person name="Petrosino J."/>
            <person name="Highlander S."/>
            <person name="Gibbs R."/>
        </authorList>
    </citation>
    <scope>NUCLEOTIDE SEQUENCE [LARGE SCALE GENOMIC DNA]</scope>
    <source>
        <strain evidence="3">ATCC 33030</strain>
    </source>
</reference>
<keyword evidence="4" id="KW-1185">Reference proteome</keyword>
<dbReference type="Proteomes" id="UP000004208">
    <property type="component" value="Unassembled WGS sequence"/>
</dbReference>
<evidence type="ECO:0008006" key="5">
    <source>
        <dbReference type="Google" id="ProtNLM"/>
    </source>
</evidence>
<sequence>MSNSKKAVALATAVLVAPLALAACGSGEDQSDVVSEVATETNQVTAGAEVDPLADEKKEDDKDKPEGEGENADDPQAQGAPNPGAGVVNPFEDGTLPTPDIQPIENGQPASEADVRAMTDTMNRIYNPGDFVSWTRVIMDNSCKKVVDQTNQQLASQGTSLEKTEREMQLAVDAAKAQGRPIPPVPATQASLSDVRVNGDTASANVTVNTNGQTESGVQRFARENGQWKVCN</sequence>
<accession>D7WEW3</accession>
<dbReference type="EMBL" id="ACLJ02000003">
    <property type="protein sequence ID" value="EFK53644.1"/>
    <property type="molecule type" value="Genomic_DNA"/>
</dbReference>
<dbReference type="eggNOG" id="ENOG5031IYV">
    <property type="taxonomic scope" value="Bacteria"/>
</dbReference>
<keyword evidence="2" id="KW-0732">Signal</keyword>
<feature type="signal peptide" evidence="2">
    <location>
        <begin position="1"/>
        <end position="22"/>
    </location>
</feature>
<dbReference type="AlphaFoldDB" id="D7WEW3"/>
<dbReference type="STRING" id="585529.HMPREF0291_11301"/>
<gene>
    <name evidence="3" type="ORF">HMPREF0291_11301</name>
</gene>
<dbReference type="RefSeq" id="WP_005289630.1">
    <property type="nucleotide sequence ID" value="NZ_CM000961.1"/>
</dbReference>